<name>A0A565AY23_9BRAS</name>
<accession>A0A565AY23</accession>
<evidence type="ECO:0000313" key="3">
    <source>
        <dbReference type="Proteomes" id="UP000489600"/>
    </source>
</evidence>
<sequence length="205" mass="24154">MKIDSVSGGDQRLRSNRSSPSKYDGATTPFRYNRNRRLETESWRSSENEEGIEEFREKIMSDLKTVADKMTESIFRVTEEEEEKRKDELESKRRAAPITETERNLYNGLGIVEEKRVNFSILGYESTNSNRSREKKEVTKFVSTLTKKEIEDDYVEMTGHRPPRRPKKRPRTIQKQVDMLYPAVYFTEINQDIYKVPEAAENVKR</sequence>
<comment type="caution">
    <text evidence="2">The sequence shown here is derived from an EMBL/GenBank/DDBJ whole genome shotgun (WGS) entry which is preliminary data.</text>
</comment>
<dbReference type="Proteomes" id="UP000489600">
    <property type="component" value="Unassembled WGS sequence"/>
</dbReference>
<gene>
    <name evidence="2" type="ORF">ANE_LOCUS4712</name>
</gene>
<keyword evidence="3" id="KW-1185">Reference proteome</keyword>
<feature type="compositionally biased region" description="Basic and acidic residues" evidence="1">
    <location>
        <begin position="36"/>
        <end position="51"/>
    </location>
</feature>
<dbReference type="PANTHER" id="PTHR33130:SF31">
    <property type="entry name" value="(RAPE) HYPOTHETICAL PROTEIN"/>
    <property type="match status" value="1"/>
</dbReference>
<evidence type="ECO:0000256" key="1">
    <source>
        <dbReference type="SAM" id="MobiDB-lite"/>
    </source>
</evidence>
<reference evidence="2" key="1">
    <citation type="submission" date="2019-07" db="EMBL/GenBank/DDBJ databases">
        <authorList>
            <person name="Dittberner H."/>
        </authorList>
    </citation>
    <scope>NUCLEOTIDE SEQUENCE [LARGE SCALE GENOMIC DNA]</scope>
</reference>
<dbReference type="AlphaFoldDB" id="A0A565AY23"/>
<dbReference type="Pfam" id="PF07797">
    <property type="entry name" value="DUF1639"/>
    <property type="match status" value="1"/>
</dbReference>
<protein>
    <submittedName>
        <fullName evidence="2">Uncharacterized protein</fullName>
    </submittedName>
</protein>
<dbReference type="OrthoDB" id="769821at2759"/>
<evidence type="ECO:0000313" key="2">
    <source>
        <dbReference type="EMBL" id="VVA94267.1"/>
    </source>
</evidence>
<dbReference type="EMBL" id="CABITT030000002">
    <property type="protein sequence ID" value="VVA94267.1"/>
    <property type="molecule type" value="Genomic_DNA"/>
</dbReference>
<dbReference type="PANTHER" id="PTHR33130">
    <property type="entry name" value="PUTATIVE (DUF1639)-RELATED"/>
    <property type="match status" value="1"/>
</dbReference>
<organism evidence="2 3">
    <name type="scientific">Arabis nemorensis</name>
    <dbReference type="NCBI Taxonomy" id="586526"/>
    <lineage>
        <taxon>Eukaryota</taxon>
        <taxon>Viridiplantae</taxon>
        <taxon>Streptophyta</taxon>
        <taxon>Embryophyta</taxon>
        <taxon>Tracheophyta</taxon>
        <taxon>Spermatophyta</taxon>
        <taxon>Magnoliopsida</taxon>
        <taxon>eudicotyledons</taxon>
        <taxon>Gunneridae</taxon>
        <taxon>Pentapetalae</taxon>
        <taxon>rosids</taxon>
        <taxon>malvids</taxon>
        <taxon>Brassicales</taxon>
        <taxon>Brassicaceae</taxon>
        <taxon>Arabideae</taxon>
        <taxon>Arabis</taxon>
    </lineage>
</organism>
<proteinExistence type="predicted"/>
<feature type="region of interest" description="Disordered" evidence="1">
    <location>
        <begin position="1"/>
        <end position="51"/>
    </location>
</feature>
<dbReference type="InterPro" id="IPR012438">
    <property type="entry name" value="DUF1639"/>
</dbReference>